<name>B0T977_CAUSK</name>
<organism evidence="6">
    <name type="scientific">Caulobacter sp. (strain K31)</name>
    <dbReference type="NCBI Taxonomy" id="366602"/>
    <lineage>
        <taxon>Bacteria</taxon>
        <taxon>Pseudomonadati</taxon>
        <taxon>Pseudomonadota</taxon>
        <taxon>Alphaproteobacteria</taxon>
        <taxon>Caulobacterales</taxon>
        <taxon>Caulobacteraceae</taxon>
        <taxon>Caulobacter</taxon>
    </lineage>
</organism>
<dbReference type="Pfam" id="PF03466">
    <property type="entry name" value="LysR_substrate"/>
    <property type="match status" value="1"/>
</dbReference>
<dbReference type="InterPro" id="IPR058163">
    <property type="entry name" value="LysR-type_TF_proteobact-type"/>
</dbReference>
<dbReference type="InterPro" id="IPR000847">
    <property type="entry name" value="LysR_HTH_N"/>
</dbReference>
<keyword evidence="2" id="KW-0805">Transcription regulation</keyword>
<dbReference type="InterPro" id="IPR036388">
    <property type="entry name" value="WH-like_DNA-bd_sf"/>
</dbReference>
<sequence length="302" mass="33856">MDQLTAIKVFCRVVETGGFTRAADALDMPKATASKLVNELEAHLRIRLLNRTTRSVQVTSEGAAYYERISRWLRQLDDIDNAFDHERVKPQGRITVDASAWVANAILIPALPRFYDDYPDIQIDLGVSDRPVHLIRENADCVIRGGHLADQTLVGRSLGASRWVTAASPSYLERYGTPSHPSDLGEGHQLISHQLASGRTTQFRFERDGKEVKVDGVSRLSVNESNAHLAAGLAGLGVLQSFEWKLRPALRSGQLVSILDDWRPSTYPFHVLYPPNRFMNTRLRVFIDWLVTIFGELQDPAL</sequence>
<dbReference type="GO" id="GO:0043565">
    <property type="term" value="F:sequence-specific DNA binding"/>
    <property type="evidence" value="ECO:0007669"/>
    <property type="project" value="TreeGrafter"/>
</dbReference>
<dbReference type="GO" id="GO:0006351">
    <property type="term" value="P:DNA-templated transcription"/>
    <property type="evidence" value="ECO:0007669"/>
    <property type="project" value="TreeGrafter"/>
</dbReference>
<keyword evidence="6" id="KW-0456">Lyase</keyword>
<dbReference type="SUPFAM" id="SSF53850">
    <property type="entry name" value="Periplasmic binding protein-like II"/>
    <property type="match status" value="1"/>
</dbReference>
<dbReference type="FunFam" id="1.10.10.10:FF:000001">
    <property type="entry name" value="LysR family transcriptional regulator"/>
    <property type="match status" value="1"/>
</dbReference>
<evidence type="ECO:0000256" key="2">
    <source>
        <dbReference type="ARBA" id="ARBA00023015"/>
    </source>
</evidence>
<protein>
    <submittedName>
        <fullName evidence="6">Transcriptional regulator, LysR family</fullName>
        <ecNumber evidence="6">4.2.1.1</ecNumber>
    </submittedName>
</protein>
<dbReference type="Gene3D" id="3.40.190.10">
    <property type="entry name" value="Periplasmic binding protein-like II"/>
    <property type="match status" value="2"/>
</dbReference>
<dbReference type="AlphaFoldDB" id="B0T977"/>
<dbReference type="SUPFAM" id="SSF46785">
    <property type="entry name" value="Winged helix' DNA-binding domain"/>
    <property type="match status" value="1"/>
</dbReference>
<reference evidence="6" key="1">
    <citation type="submission" date="2008-01" db="EMBL/GenBank/DDBJ databases">
        <title>Complete sequence of plasmid1 pCAUL01 of Caulobacter sp. K31.</title>
        <authorList>
            <consortium name="US DOE Joint Genome Institute"/>
            <person name="Copeland A."/>
            <person name="Lucas S."/>
            <person name="Lapidus A."/>
            <person name="Barry K."/>
            <person name="Glavina del Rio T."/>
            <person name="Dalin E."/>
            <person name="Tice H."/>
            <person name="Pitluck S."/>
            <person name="Bruce D."/>
            <person name="Goodwin L."/>
            <person name="Thompson L.S."/>
            <person name="Brettin T."/>
            <person name="Detter J.C."/>
            <person name="Han C."/>
            <person name="Schmutz J."/>
            <person name="Larimer F."/>
            <person name="Land M."/>
            <person name="Hauser L."/>
            <person name="Kyrpides N."/>
            <person name="Kim E."/>
            <person name="Stephens C."/>
            <person name="Richardson P."/>
        </authorList>
    </citation>
    <scope>NUCLEOTIDE SEQUENCE [LARGE SCALE GENOMIC DNA]</scope>
    <source>
        <plasmid evidence="6">K31</plasmid>
        <plasmid evidence="6">pCAUL01</plasmid>
    </source>
</reference>
<dbReference type="HOGENOM" id="CLU_039613_16_3_5"/>
<gene>
    <name evidence="6" type="ordered locus">Caul_5132</name>
</gene>
<dbReference type="CDD" id="cd08472">
    <property type="entry name" value="PBP2_CrgA_like_3"/>
    <property type="match status" value="1"/>
</dbReference>
<dbReference type="Pfam" id="PF00126">
    <property type="entry name" value="HTH_1"/>
    <property type="match status" value="1"/>
</dbReference>
<dbReference type="OrthoDB" id="9786526at2"/>
<comment type="similarity">
    <text evidence="1">Belongs to the LysR transcriptional regulatory family.</text>
</comment>
<dbReference type="Gene3D" id="1.10.10.10">
    <property type="entry name" value="Winged helix-like DNA-binding domain superfamily/Winged helix DNA-binding domain"/>
    <property type="match status" value="1"/>
</dbReference>
<dbReference type="EMBL" id="CP000928">
    <property type="protein sequence ID" value="ABZ74252.1"/>
    <property type="molecule type" value="Genomic_DNA"/>
</dbReference>
<dbReference type="GO" id="GO:0004089">
    <property type="term" value="F:carbonate dehydratase activity"/>
    <property type="evidence" value="ECO:0007669"/>
    <property type="project" value="UniProtKB-EC"/>
</dbReference>
<geneLocation type="plasmid" evidence="6">
    <name>pCAUL01</name>
</geneLocation>
<dbReference type="InterPro" id="IPR036390">
    <property type="entry name" value="WH_DNA-bd_sf"/>
</dbReference>
<evidence type="ECO:0000313" key="6">
    <source>
        <dbReference type="EMBL" id="ABZ74252.1"/>
    </source>
</evidence>
<keyword evidence="4" id="KW-0804">Transcription</keyword>
<proteinExistence type="inferred from homology"/>
<evidence type="ECO:0000256" key="3">
    <source>
        <dbReference type="ARBA" id="ARBA00023125"/>
    </source>
</evidence>
<feature type="domain" description="HTH lysR-type" evidence="5">
    <location>
        <begin position="1"/>
        <end position="59"/>
    </location>
</feature>
<dbReference type="PROSITE" id="PS50931">
    <property type="entry name" value="HTH_LYSR"/>
    <property type="match status" value="1"/>
</dbReference>
<dbReference type="PANTHER" id="PTHR30537:SF17">
    <property type="entry name" value="LYSR-FAMILY REGULATORY PROTEIN"/>
    <property type="match status" value="1"/>
</dbReference>
<keyword evidence="3" id="KW-0238">DNA-binding</keyword>
<dbReference type="InterPro" id="IPR005119">
    <property type="entry name" value="LysR_subst-bd"/>
</dbReference>
<keyword evidence="6" id="KW-0614">Plasmid</keyword>
<evidence type="ECO:0000259" key="5">
    <source>
        <dbReference type="PROSITE" id="PS50931"/>
    </source>
</evidence>
<dbReference type="KEGG" id="cak:Caul_5132"/>
<evidence type="ECO:0000256" key="4">
    <source>
        <dbReference type="ARBA" id="ARBA00023163"/>
    </source>
</evidence>
<dbReference type="GO" id="GO:0003700">
    <property type="term" value="F:DNA-binding transcription factor activity"/>
    <property type="evidence" value="ECO:0007669"/>
    <property type="project" value="InterPro"/>
</dbReference>
<dbReference type="EC" id="4.2.1.1" evidence="6"/>
<accession>B0T977</accession>
<dbReference type="PANTHER" id="PTHR30537">
    <property type="entry name" value="HTH-TYPE TRANSCRIPTIONAL REGULATOR"/>
    <property type="match status" value="1"/>
</dbReference>
<evidence type="ECO:0000256" key="1">
    <source>
        <dbReference type="ARBA" id="ARBA00009437"/>
    </source>
</evidence>